<keyword evidence="2" id="KW-1185">Reference proteome</keyword>
<accession>A0ABX0XX63</accession>
<proteinExistence type="predicted"/>
<protein>
    <submittedName>
        <fullName evidence="1">TIGR03085 family protein</fullName>
    </submittedName>
</protein>
<sequence>MPRYARTERSALADALLAAGPDAPTLCDGWTARDLAAHVVLRERRPDAAPGIVLKPLAGWTARVQRGYRDGHPYEELVDLVRHGAWWSPLNLPAVDEVANTIEFFVHTEDVRRGRPGWRPRPLDAGLAERLWQRVRGLAPRAVRRVGATTRVEAPGHGAFTVGDGAPALTVSGDPGELLLFFFGRQRAARVDLKGPEKLIGIIRNAPFGV</sequence>
<gene>
    <name evidence="1" type="ORF">HC031_08860</name>
</gene>
<dbReference type="NCBIfam" id="TIGR03083">
    <property type="entry name" value="maleylpyruvate isomerase family mycothiol-dependent enzyme"/>
    <property type="match status" value="1"/>
</dbReference>
<dbReference type="InterPro" id="IPR034660">
    <property type="entry name" value="DinB/YfiT-like"/>
</dbReference>
<comment type="caution">
    <text evidence="1">The sequence shown here is derived from an EMBL/GenBank/DDBJ whole genome shotgun (WGS) entry which is preliminary data.</text>
</comment>
<dbReference type="InterPro" id="IPR017517">
    <property type="entry name" value="Maleyloyr_isom"/>
</dbReference>
<dbReference type="InterPro" id="IPR017519">
    <property type="entry name" value="CHP03085"/>
</dbReference>
<organism evidence="1 2">
    <name type="scientific">Planosporangium thailandense</name>
    <dbReference type="NCBI Taxonomy" id="765197"/>
    <lineage>
        <taxon>Bacteria</taxon>
        <taxon>Bacillati</taxon>
        <taxon>Actinomycetota</taxon>
        <taxon>Actinomycetes</taxon>
        <taxon>Micromonosporales</taxon>
        <taxon>Micromonosporaceae</taxon>
        <taxon>Planosporangium</taxon>
    </lineage>
</organism>
<dbReference type="EMBL" id="JAATVY010000004">
    <property type="protein sequence ID" value="NJC69830.1"/>
    <property type="molecule type" value="Genomic_DNA"/>
</dbReference>
<dbReference type="NCBIfam" id="TIGR03085">
    <property type="entry name" value="TIGR03085 family metal-binding protein"/>
    <property type="match status" value="1"/>
</dbReference>
<reference evidence="1 2" key="1">
    <citation type="submission" date="2020-03" db="EMBL/GenBank/DDBJ databases">
        <title>WGS of the type strain of Planosporangium spp.</title>
        <authorList>
            <person name="Thawai C."/>
        </authorList>
    </citation>
    <scope>NUCLEOTIDE SEQUENCE [LARGE SCALE GENOMIC DNA]</scope>
    <source>
        <strain evidence="1 2">TBRC 5610</strain>
    </source>
</reference>
<evidence type="ECO:0000313" key="1">
    <source>
        <dbReference type="EMBL" id="NJC69830.1"/>
    </source>
</evidence>
<name>A0ABX0XX63_9ACTN</name>
<dbReference type="Proteomes" id="UP000722989">
    <property type="component" value="Unassembled WGS sequence"/>
</dbReference>
<dbReference type="RefSeq" id="WP_167924707.1">
    <property type="nucleotide sequence ID" value="NZ_JAATVY010000004.1"/>
</dbReference>
<evidence type="ECO:0000313" key="2">
    <source>
        <dbReference type="Proteomes" id="UP000722989"/>
    </source>
</evidence>
<dbReference type="SUPFAM" id="SSF109854">
    <property type="entry name" value="DinB/YfiT-like putative metalloenzymes"/>
    <property type="match status" value="1"/>
</dbReference>